<keyword evidence="2" id="KW-1185">Reference proteome</keyword>
<dbReference type="AlphaFoldDB" id="A0A3S0ZEL6"/>
<organism evidence="1 2">
    <name type="scientific">Vreelandella populi</name>
    <dbReference type="NCBI Taxonomy" id="2498858"/>
    <lineage>
        <taxon>Bacteria</taxon>
        <taxon>Pseudomonadati</taxon>
        <taxon>Pseudomonadota</taxon>
        <taxon>Gammaproteobacteria</taxon>
        <taxon>Oceanospirillales</taxon>
        <taxon>Halomonadaceae</taxon>
        <taxon>Vreelandella</taxon>
    </lineage>
</organism>
<accession>A0A3S0ZEL6</accession>
<dbReference type="PIRSF" id="PIRSF018634">
    <property type="entry name" value="UCP018634"/>
    <property type="match status" value="1"/>
</dbReference>
<dbReference type="RefSeq" id="WP_126981796.1">
    <property type="nucleotide sequence ID" value="NZ_RZHD01000005.1"/>
</dbReference>
<protein>
    <submittedName>
        <fullName evidence="1">Type II toxin-antitoxin system RelE/ParE family toxin</fullName>
    </submittedName>
</protein>
<proteinExistence type="predicted"/>
<dbReference type="Pfam" id="PF06296">
    <property type="entry name" value="RelE"/>
    <property type="match status" value="1"/>
</dbReference>
<evidence type="ECO:0000313" key="1">
    <source>
        <dbReference type="EMBL" id="RUR46551.1"/>
    </source>
</evidence>
<sequence>MRIFKNKVFSKWAAKEGVDDAALLAAVEEIERGLIDADLGGHMVKKRVAIDGRGKSGGVRTLLAYKIANKAFFVYGFAKNARANISADELKALKHLAKELLSYSDRVLTEAIKHGALIEVKNDG</sequence>
<comment type="caution">
    <text evidence="1">The sequence shown here is derived from an EMBL/GenBank/DDBJ whole genome shotgun (WGS) entry which is preliminary data.</text>
</comment>
<name>A0A3S0ZEL6_9GAMM</name>
<dbReference type="OrthoDB" id="8607264at2"/>
<reference evidence="1 2" key="1">
    <citation type="submission" date="2018-12" db="EMBL/GenBank/DDBJ databases">
        <title>three novel Halomonas strain isolated from plants.</title>
        <authorList>
            <person name="Sun C."/>
        </authorList>
    </citation>
    <scope>NUCLEOTIDE SEQUENCE [LARGE SCALE GENOMIC DNA]</scope>
    <source>
        <strain evidence="1 2">RC</strain>
    </source>
</reference>
<dbReference type="Proteomes" id="UP000286912">
    <property type="component" value="Unassembled WGS sequence"/>
</dbReference>
<dbReference type="InterPro" id="IPR009387">
    <property type="entry name" value="HigB-2"/>
</dbReference>
<evidence type="ECO:0000313" key="2">
    <source>
        <dbReference type="Proteomes" id="UP000286912"/>
    </source>
</evidence>
<gene>
    <name evidence="1" type="ORF">ELY37_11390</name>
</gene>
<dbReference type="EMBL" id="RZHD01000005">
    <property type="protein sequence ID" value="RUR46551.1"/>
    <property type="molecule type" value="Genomic_DNA"/>
</dbReference>